<proteinExistence type="predicted"/>
<comment type="caution">
    <text evidence="2">The sequence shown here is derived from an EMBL/GenBank/DDBJ whole genome shotgun (WGS) entry which is preliminary data.</text>
</comment>
<name>A0ABN0JNX3_9GAMM</name>
<dbReference type="GeneID" id="92835030"/>
<evidence type="ECO:0000313" key="2">
    <source>
        <dbReference type="EMBL" id="ENU27021.1"/>
    </source>
</evidence>
<keyword evidence="3" id="KW-1185">Reference proteome</keyword>
<sequence>MIKKLLSKIVLSSLLITPVTTFAYDAASEGHRISQRFVDQQRLQNQREREIQAQRERERQQRAIETQRKFQPSRQQYNAKPVSEAEIRKDLNELADFINSNETRESVEYMKNMKPDPAVPPRIMYEYAEGDFYSD</sequence>
<dbReference type="EMBL" id="APOJ01000023">
    <property type="protein sequence ID" value="ENU27021.1"/>
    <property type="molecule type" value="Genomic_DNA"/>
</dbReference>
<gene>
    <name evidence="2" type="ORF">F992_01625</name>
</gene>
<organism evidence="2 3">
    <name type="scientific">Acinetobacter modestus</name>
    <dbReference type="NCBI Taxonomy" id="1776740"/>
    <lineage>
        <taxon>Bacteria</taxon>
        <taxon>Pseudomonadati</taxon>
        <taxon>Pseudomonadota</taxon>
        <taxon>Gammaproteobacteria</taxon>
        <taxon>Moraxellales</taxon>
        <taxon>Moraxellaceae</taxon>
        <taxon>Acinetobacter</taxon>
    </lineage>
</organism>
<feature type="chain" id="PRO_5046654429" evidence="1">
    <location>
        <begin position="24"/>
        <end position="135"/>
    </location>
</feature>
<accession>A0ABN0JNX3</accession>
<dbReference type="Proteomes" id="UP000013190">
    <property type="component" value="Unassembled WGS sequence"/>
</dbReference>
<evidence type="ECO:0000256" key="1">
    <source>
        <dbReference type="SAM" id="SignalP"/>
    </source>
</evidence>
<keyword evidence="1" id="KW-0732">Signal</keyword>
<feature type="signal peptide" evidence="1">
    <location>
        <begin position="1"/>
        <end position="23"/>
    </location>
</feature>
<dbReference type="RefSeq" id="WP_004661636.1">
    <property type="nucleotide sequence ID" value="NZ_BMDV01000002.1"/>
</dbReference>
<evidence type="ECO:0000313" key="3">
    <source>
        <dbReference type="Proteomes" id="UP000013190"/>
    </source>
</evidence>
<reference evidence="3" key="1">
    <citation type="submission" date="2013-02" db="EMBL/GenBank/DDBJ databases">
        <title>The Genome Sequence of Acinetobacter sp. NIPH 236.</title>
        <authorList>
            <consortium name="The Broad Institute Genome Sequencing Platform"/>
            <consortium name="The Broad Institute Genome Sequencing Center for Infectious Disease"/>
            <person name="Cerqueira G."/>
            <person name="Feldgarden M."/>
            <person name="Courvalin P."/>
            <person name="Perichon B."/>
            <person name="Grillot-Courvalin C."/>
            <person name="Clermont D."/>
            <person name="Rocha E."/>
            <person name="Yoon E.-J."/>
            <person name="Nemec A."/>
            <person name="Walker B."/>
            <person name="Young S.K."/>
            <person name="Zeng Q."/>
            <person name="Gargeya S."/>
            <person name="Fitzgerald M."/>
            <person name="Haas B."/>
            <person name="Abouelleil A."/>
            <person name="Alvarado L."/>
            <person name="Arachchi H.M."/>
            <person name="Berlin A.M."/>
            <person name="Chapman S.B."/>
            <person name="Dewar J."/>
            <person name="Goldberg J."/>
            <person name="Griggs A."/>
            <person name="Gujja S."/>
            <person name="Hansen M."/>
            <person name="Howarth C."/>
            <person name="Imamovic A."/>
            <person name="Larimer J."/>
            <person name="McCowan C."/>
            <person name="Murphy C."/>
            <person name="Neiman D."/>
            <person name="Pearson M."/>
            <person name="Priest M."/>
            <person name="Roberts A."/>
            <person name="Saif S."/>
            <person name="Shea T."/>
            <person name="Sisk P."/>
            <person name="Sykes S."/>
            <person name="Wortman J."/>
            <person name="Nusbaum C."/>
            <person name="Birren B."/>
        </authorList>
    </citation>
    <scope>NUCLEOTIDE SEQUENCE [LARGE SCALE GENOMIC DNA]</scope>
    <source>
        <strain evidence="3">NIPH 236</strain>
    </source>
</reference>
<protein>
    <submittedName>
        <fullName evidence="2">Uncharacterized protein</fullName>
    </submittedName>
</protein>
<reference evidence="2 3" key="2">
    <citation type="journal article" date="2016" name="Int. J. Syst. Evol. Microbiol.">
        <title>Taxonomy of haemolytic and/or proteolytic strains of the genus Acinetobacter with the proposal of Acinetobacter courvalinii sp. nov. (genomic species 14 sensu Bouvet &amp; Jeanjean), Acinetobacter dispersus sp. nov. (genomic species 17), Acinetobacter modestus sp. nov., Acinetobacter proteolyticus sp. nov. and Acinetobacter vivianii sp. nov.</title>
        <authorList>
            <person name="Nemec A."/>
            <person name="Radolfova-Krizova L."/>
            <person name="Maixnerova M."/>
            <person name="Vrestiakova E."/>
            <person name="Jezek P."/>
            <person name="Sedo O."/>
        </authorList>
    </citation>
    <scope>NUCLEOTIDE SEQUENCE [LARGE SCALE GENOMIC DNA]</scope>
    <source>
        <strain evidence="2 3">NIPH 236</strain>
    </source>
</reference>